<evidence type="ECO:0000256" key="1">
    <source>
        <dbReference type="SAM" id="MobiDB-lite"/>
    </source>
</evidence>
<dbReference type="EMBL" id="JAACJO010000015">
    <property type="protein sequence ID" value="KAF5350169.1"/>
    <property type="molecule type" value="Genomic_DNA"/>
</dbReference>
<dbReference type="OrthoDB" id="3000289at2759"/>
<feature type="compositionally biased region" description="Polar residues" evidence="1">
    <location>
        <begin position="179"/>
        <end position="203"/>
    </location>
</feature>
<proteinExistence type="predicted"/>
<feature type="region of interest" description="Disordered" evidence="1">
    <location>
        <begin position="697"/>
        <end position="725"/>
    </location>
</feature>
<sequence>MDENQHTDMPFTRGRGYRQYSGPYGPTRPWRGRGFPPRNNNYGRSAASMAEATLAQQTIAHTRQRLEESGLDTEVLSAFNERDPGNILIINNLLNQMESRAWSGSSTPNEDQSTTSTRQSSPSGAAPPFPETQRPSANRTATTDQPEPMTRSQSWHPMSSSSSSTASVPAPPPPYNSSLHNTRTAVLNQPTLTRSTRHVTSSVPIGIPLPPAIGRSQPLQPQRIMQAPIHPETGQPIFRYSREAVSFRLPHTRPDTDINIIPQDESDLPSTGTEEENIGDNYFNYSGNIPHYGRRSKSTDGSYHHAQNHPVYLAAPRGLPRTPGEARGLIQLIRDVTVAGPHRIEAYYLVLEILSLAHRVASRMRDRTMRWVLTLSGFDPTHDKPILPLSDMPSEGPTRDFGPIMNTEGHITVDYPSIDTGYLNVDAHAEYLLFHHHPGSPHYHHGVIFDQLRRSERRSVFTHIILRMLCQTRDCNTRRRFAFFFTLIAALPHRYHDAITHHNQNHPARPFTEQTGPVYHIHAAEIELGNLEIIDINLVLTILIDNGIPTTWIETAYTYALRTFEQAYRHQNLPPDFLDSLDDDRIERLTRYGEPPALDSLGGWRTSTPQDTLRLTHMFHHIHSVTGAHPAAAPEWLTAGINPAYTLLKSRDYGPRVSVAPAPLVEDTMEDVPIQSDTPFAMETHVEQIITAGASHTLRRTIRRSRSASPARLTRSGSHQEDTRF</sequence>
<dbReference type="AlphaFoldDB" id="A0A8H5CZE1"/>
<feature type="region of interest" description="Disordered" evidence="1">
    <location>
        <begin position="100"/>
        <end position="217"/>
    </location>
</feature>
<dbReference type="Proteomes" id="UP000559027">
    <property type="component" value="Unassembled WGS sequence"/>
</dbReference>
<feature type="region of interest" description="Disordered" evidence="1">
    <location>
        <begin position="254"/>
        <end position="274"/>
    </location>
</feature>
<feature type="compositionally biased region" description="Low complexity" evidence="1">
    <location>
        <begin position="152"/>
        <end position="168"/>
    </location>
</feature>
<comment type="caution">
    <text evidence="2">The sequence shown here is derived from an EMBL/GenBank/DDBJ whole genome shotgun (WGS) entry which is preliminary data.</text>
</comment>
<gene>
    <name evidence="2" type="ORF">D9756_009168</name>
</gene>
<organism evidence="2 3">
    <name type="scientific">Leucocoprinus leucothites</name>
    <dbReference type="NCBI Taxonomy" id="201217"/>
    <lineage>
        <taxon>Eukaryota</taxon>
        <taxon>Fungi</taxon>
        <taxon>Dikarya</taxon>
        <taxon>Basidiomycota</taxon>
        <taxon>Agaricomycotina</taxon>
        <taxon>Agaricomycetes</taxon>
        <taxon>Agaricomycetidae</taxon>
        <taxon>Agaricales</taxon>
        <taxon>Agaricineae</taxon>
        <taxon>Agaricaceae</taxon>
        <taxon>Leucocoprinus</taxon>
    </lineage>
</organism>
<accession>A0A8H5CZE1</accession>
<feature type="compositionally biased region" description="Basic residues" evidence="1">
    <location>
        <begin position="697"/>
        <end position="706"/>
    </location>
</feature>
<protein>
    <submittedName>
        <fullName evidence="2">Uncharacterized protein</fullName>
    </submittedName>
</protein>
<feature type="region of interest" description="Disordered" evidence="1">
    <location>
        <begin position="1"/>
        <end position="44"/>
    </location>
</feature>
<evidence type="ECO:0000313" key="2">
    <source>
        <dbReference type="EMBL" id="KAF5350169.1"/>
    </source>
</evidence>
<evidence type="ECO:0000313" key="3">
    <source>
        <dbReference type="Proteomes" id="UP000559027"/>
    </source>
</evidence>
<feature type="compositionally biased region" description="Low complexity" evidence="1">
    <location>
        <begin position="112"/>
        <end position="123"/>
    </location>
</feature>
<keyword evidence="3" id="KW-1185">Reference proteome</keyword>
<feature type="compositionally biased region" description="Polar residues" evidence="1">
    <location>
        <begin position="133"/>
        <end position="145"/>
    </location>
</feature>
<name>A0A8H5CZE1_9AGAR</name>
<feature type="compositionally biased region" description="Polar residues" evidence="1">
    <location>
        <begin position="100"/>
        <end position="111"/>
    </location>
</feature>
<reference evidence="2 3" key="1">
    <citation type="journal article" date="2020" name="ISME J.">
        <title>Uncovering the hidden diversity of litter-decomposition mechanisms in mushroom-forming fungi.</title>
        <authorList>
            <person name="Floudas D."/>
            <person name="Bentzer J."/>
            <person name="Ahren D."/>
            <person name="Johansson T."/>
            <person name="Persson P."/>
            <person name="Tunlid A."/>
        </authorList>
    </citation>
    <scope>NUCLEOTIDE SEQUENCE [LARGE SCALE GENOMIC DNA]</scope>
    <source>
        <strain evidence="2 3">CBS 146.42</strain>
    </source>
</reference>